<dbReference type="SUPFAM" id="SSF142906">
    <property type="entry name" value="YjbR-like"/>
    <property type="match status" value="1"/>
</dbReference>
<organism evidence="1 2">
    <name type="scientific">Candidatus Sulfotelmatobacter kueseliae</name>
    <dbReference type="NCBI Taxonomy" id="2042962"/>
    <lineage>
        <taxon>Bacteria</taxon>
        <taxon>Pseudomonadati</taxon>
        <taxon>Acidobacteriota</taxon>
        <taxon>Terriglobia</taxon>
        <taxon>Terriglobales</taxon>
        <taxon>Candidatus Korobacteraceae</taxon>
        <taxon>Candidatus Sulfotelmatobacter</taxon>
    </lineage>
</organism>
<dbReference type="InterPro" id="IPR058532">
    <property type="entry name" value="YjbR/MT2646/Rv2570-like"/>
</dbReference>
<reference evidence="2" key="1">
    <citation type="submission" date="2018-02" db="EMBL/GenBank/DDBJ databases">
        <authorList>
            <person name="Hausmann B."/>
        </authorList>
    </citation>
    <scope>NUCLEOTIDE SEQUENCE [LARGE SCALE GENOMIC DNA]</scope>
    <source>
        <strain evidence="2">Peat soil MAG SbA1</strain>
    </source>
</reference>
<name>A0A2U3KPL1_9BACT</name>
<dbReference type="EMBL" id="OMOD01000129">
    <property type="protein sequence ID" value="SPF41479.1"/>
    <property type="molecule type" value="Genomic_DNA"/>
</dbReference>
<protein>
    <recommendedName>
        <fullName evidence="3">MmcQ/YjbR family DNA-binding protein</fullName>
    </recommendedName>
</protein>
<accession>A0A2U3KPL1</accession>
<dbReference type="InterPro" id="IPR038056">
    <property type="entry name" value="YjbR-like_sf"/>
</dbReference>
<evidence type="ECO:0008006" key="3">
    <source>
        <dbReference type="Google" id="ProtNLM"/>
    </source>
</evidence>
<evidence type="ECO:0000313" key="1">
    <source>
        <dbReference type="EMBL" id="SPF41479.1"/>
    </source>
</evidence>
<proteinExistence type="predicted"/>
<sequence>MKRRPITYDAVRRLGLALPGVEEGTSYGCPALKVRGKAIVCLHREEDKIVLNVPFDQREELMAADPETYFITDHYRDYPGVLVSLAKVHPDAVPGLLKMAYRAATAGKKRGA</sequence>
<dbReference type="AlphaFoldDB" id="A0A2U3KPL1"/>
<evidence type="ECO:0000313" key="2">
    <source>
        <dbReference type="Proteomes" id="UP000238701"/>
    </source>
</evidence>
<gene>
    <name evidence="1" type="ORF">SBA1_360051</name>
</gene>
<dbReference type="Proteomes" id="UP000238701">
    <property type="component" value="Unassembled WGS sequence"/>
</dbReference>
<dbReference type="Pfam" id="PF04237">
    <property type="entry name" value="YjbR"/>
    <property type="match status" value="1"/>
</dbReference>